<proteinExistence type="predicted"/>
<gene>
    <name evidence="2" type="ORF">BDN70DRAFT_901571</name>
</gene>
<comment type="caution">
    <text evidence="2">The sequence shown here is derived from an EMBL/GenBank/DDBJ whole genome shotgun (WGS) entry which is preliminary data.</text>
</comment>
<sequence length="233" mass="25100">MHLLHFVSLLLNLLERHTGGDDTPQVVGHKIKATYRQWTQVQATWLESAIDLGIKESMAGNVFKDALYFFSVKRQENEFSLLKIIKYGKLADFLIPGTITLSAAAMRSRRETHIDGRLPSTPKTDDFVDSGDASFDDSGFNGLSNGTIDDINGADTNNSSFDGGGKSLFGTGAHVGTDDMGDDSLNCAITADATDGLGKRTGSMIPMTVWTTAAMPPLIVQTIPRIGDRPFGG</sequence>
<keyword evidence="1" id="KW-0732">Signal</keyword>
<evidence type="ECO:0000256" key="1">
    <source>
        <dbReference type="SAM" id="SignalP"/>
    </source>
</evidence>
<evidence type="ECO:0000313" key="3">
    <source>
        <dbReference type="Proteomes" id="UP000807469"/>
    </source>
</evidence>
<name>A0A9P5YL70_9AGAR</name>
<organism evidence="2 3">
    <name type="scientific">Pholiota conissans</name>
    <dbReference type="NCBI Taxonomy" id="109636"/>
    <lineage>
        <taxon>Eukaryota</taxon>
        <taxon>Fungi</taxon>
        <taxon>Dikarya</taxon>
        <taxon>Basidiomycota</taxon>
        <taxon>Agaricomycotina</taxon>
        <taxon>Agaricomycetes</taxon>
        <taxon>Agaricomycetidae</taxon>
        <taxon>Agaricales</taxon>
        <taxon>Agaricineae</taxon>
        <taxon>Strophariaceae</taxon>
        <taxon>Pholiota</taxon>
    </lineage>
</organism>
<accession>A0A9P5YL70</accession>
<dbReference type="Proteomes" id="UP000807469">
    <property type="component" value="Unassembled WGS sequence"/>
</dbReference>
<reference evidence="2" key="1">
    <citation type="submission" date="2020-11" db="EMBL/GenBank/DDBJ databases">
        <authorList>
            <consortium name="DOE Joint Genome Institute"/>
            <person name="Ahrendt S."/>
            <person name="Riley R."/>
            <person name="Andreopoulos W."/>
            <person name="Labutti K."/>
            <person name="Pangilinan J."/>
            <person name="Ruiz-Duenas F.J."/>
            <person name="Barrasa J.M."/>
            <person name="Sanchez-Garcia M."/>
            <person name="Camarero S."/>
            <person name="Miyauchi S."/>
            <person name="Serrano A."/>
            <person name="Linde D."/>
            <person name="Babiker R."/>
            <person name="Drula E."/>
            <person name="Ayuso-Fernandez I."/>
            <person name="Pacheco R."/>
            <person name="Padilla G."/>
            <person name="Ferreira P."/>
            <person name="Barriuso J."/>
            <person name="Kellner H."/>
            <person name="Castanera R."/>
            <person name="Alfaro M."/>
            <person name="Ramirez L."/>
            <person name="Pisabarro A.G."/>
            <person name="Kuo A."/>
            <person name="Tritt A."/>
            <person name="Lipzen A."/>
            <person name="He G."/>
            <person name="Yan M."/>
            <person name="Ng V."/>
            <person name="Cullen D."/>
            <person name="Martin F."/>
            <person name="Rosso M.-N."/>
            <person name="Henrissat B."/>
            <person name="Hibbett D."/>
            <person name="Martinez A.T."/>
            <person name="Grigoriev I.V."/>
        </authorList>
    </citation>
    <scope>NUCLEOTIDE SEQUENCE</scope>
    <source>
        <strain evidence="2">CIRM-BRFM 674</strain>
    </source>
</reference>
<feature type="signal peptide" evidence="1">
    <location>
        <begin position="1"/>
        <end position="20"/>
    </location>
</feature>
<dbReference type="AlphaFoldDB" id="A0A9P5YL70"/>
<dbReference type="EMBL" id="MU155748">
    <property type="protein sequence ID" value="KAF9471147.1"/>
    <property type="molecule type" value="Genomic_DNA"/>
</dbReference>
<keyword evidence="3" id="KW-1185">Reference proteome</keyword>
<protein>
    <submittedName>
        <fullName evidence="2">Uncharacterized protein</fullName>
    </submittedName>
</protein>
<evidence type="ECO:0000313" key="2">
    <source>
        <dbReference type="EMBL" id="KAF9471147.1"/>
    </source>
</evidence>
<feature type="chain" id="PRO_5040163631" evidence="1">
    <location>
        <begin position="21"/>
        <end position="233"/>
    </location>
</feature>